<comment type="caution">
    <text evidence="2">The sequence shown here is derived from an EMBL/GenBank/DDBJ whole genome shotgun (WGS) entry which is preliminary data.</text>
</comment>
<keyword evidence="3" id="KW-1185">Reference proteome</keyword>
<accession>A0A9W4U2G7</accession>
<protein>
    <submittedName>
        <fullName evidence="2">Uncharacterized protein</fullName>
    </submittedName>
</protein>
<feature type="signal peptide" evidence="1">
    <location>
        <begin position="1"/>
        <end position="22"/>
    </location>
</feature>
<feature type="chain" id="PRO_5040779250" evidence="1">
    <location>
        <begin position="23"/>
        <end position="200"/>
    </location>
</feature>
<dbReference type="AlphaFoldDB" id="A0A9W4U2G7"/>
<dbReference type="Proteomes" id="UP001152607">
    <property type="component" value="Unassembled WGS sequence"/>
</dbReference>
<name>A0A9W4U2G7_9PLEO</name>
<sequence length="200" mass="22265">MHTLPPLHLIILFLYLTQKTLSKVPTGGAWGELPRITNLTEQDTRYGYTVMSAAHNNTGNNTSTANLSSDVRISAYTVHDNNTAFSPLNFTANCGESSTIDPVPKENAPHKWKNGRLFGYNTCVGGGVYYHWYVNVYPGCVCSFYSNSKCDEQTDNGTNTVISSVVAAPEAGVSSRKWFDEKSRLGWYQCVRFGNWDIWS</sequence>
<evidence type="ECO:0000256" key="1">
    <source>
        <dbReference type="SAM" id="SignalP"/>
    </source>
</evidence>
<keyword evidence="1" id="KW-0732">Signal</keyword>
<organism evidence="2 3">
    <name type="scientific">Periconia digitata</name>
    <dbReference type="NCBI Taxonomy" id="1303443"/>
    <lineage>
        <taxon>Eukaryota</taxon>
        <taxon>Fungi</taxon>
        <taxon>Dikarya</taxon>
        <taxon>Ascomycota</taxon>
        <taxon>Pezizomycotina</taxon>
        <taxon>Dothideomycetes</taxon>
        <taxon>Pleosporomycetidae</taxon>
        <taxon>Pleosporales</taxon>
        <taxon>Massarineae</taxon>
        <taxon>Periconiaceae</taxon>
        <taxon>Periconia</taxon>
    </lineage>
</organism>
<reference evidence="2" key="1">
    <citation type="submission" date="2023-01" db="EMBL/GenBank/DDBJ databases">
        <authorList>
            <person name="Van Ghelder C."/>
            <person name="Rancurel C."/>
        </authorList>
    </citation>
    <scope>NUCLEOTIDE SEQUENCE</scope>
    <source>
        <strain evidence="2">CNCM I-4278</strain>
    </source>
</reference>
<dbReference type="EMBL" id="CAOQHR010000001">
    <property type="protein sequence ID" value="CAI6242772.1"/>
    <property type="molecule type" value="Genomic_DNA"/>
</dbReference>
<evidence type="ECO:0000313" key="2">
    <source>
        <dbReference type="EMBL" id="CAI6242772.1"/>
    </source>
</evidence>
<gene>
    <name evidence="2" type="ORF">PDIGIT_LOCUS652</name>
</gene>
<proteinExistence type="predicted"/>
<evidence type="ECO:0000313" key="3">
    <source>
        <dbReference type="Proteomes" id="UP001152607"/>
    </source>
</evidence>